<evidence type="ECO:0000256" key="18">
    <source>
        <dbReference type="ARBA" id="ARBA00023166"/>
    </source>
</evidence>
<dbReference type="GO" id="GO:0016324">
    <property type="term" value="C:apical plasma membrane"/>
    <property type="evidence" value="ECO:0007669"/>
    <property type="project" value="UniProtKB-SubCell"/>
</dbReference>
<evidence type="ECO:0000256" key="12">
    <source>
        <dbReference type="ARBA" id="ARBA00022753"/>
    </source>
</evidence>
<dbReference type="PROSITE" id="PS01186">
    <property type="entry name" value="EGF_2"/>
    <property type="match status" value="1"/>
</dbReference>
<feature type="domain" description="EGF-like" evidence="34">
    <location>
        <begin position="392"/>
        <end position="427"/>
    </location>
</feature>
<dbReference type="FunFam" id="2.60.120.290:FF:000062">
    <property type="entry name" value="Cubilin"/>
    <property type="match status" value="1"/>
</dbReference>
<feature type="domain" description="CUB" evidence="33">
    <location>
        <begin position="2192"/>
        <end position="2305"/>
    </location>
</feature>
<accession>A0A2U3XRG8</accession>
<dbReference type="GO" id="GO:0031419">
    <property type="term" value="F:cobalamin binding"/>
    <property type="evidence" value="ECO:0007669"/>
    <property type="project" value="UniProtKB-KW"/>
</dbReference>
<keyword evidence="16" id="KW-0472">Membrane</keyword>
<feature type="domain" description="EGF-like" evidence="34">
    <location>
        <begin position="346"/>
        <end position="382"/>
    </location>
</feature>
<dbReference type="PROSITE" id="PS00022">
    <property type="entry name" value="EGF_1"/>
    <property type="match status" value="4"/>
</dbReference>
<comment type="function">
    <text evidence="28">Endocytic receptor which plays a role in lipoprotein, vitamin and iron metabolism by facilitating their uptake. Acts together with LRP2 to mediate endocytosis of high-density lipoproteins, GC, hemoglobin, ALB, TF and SCGB1A1. Acts together with AMN to mediate endocytosis of the CBLIF-cobalamin complex. Binds to ALB, MB, Kappa and lambda-light chains, TF, hemoglobin, GC, SCGB1A1, APOA1, high density lipoprotein, and the CBLIF-cobalamin complex. Ligand binding requires calcium. Serves as important transporter in several absorptive epithelia, including intestine, renal proximal tubules and embryonic yolk sac. May play an important role in the development of the peri-implantation embryo through internalization of APOA1 and cholesterol. Binds to LGALS3 at the maternal-fetal interface.</text>
</comment>
<feature type="domain" description="CUB" evidence="33">
    <location>
        <begin position="2429"/>
        <end position="2541"/>
    </location>
</feature>
<feature type="domain" description="CUB" evidence="33">
    <location>
        <begin position="2720"/>
        <end position="2837"/>
    </location>
</feature>
<dbReference type="GO" id="GO:0005768">
    <property type="term" value="C:endosome"/>
    <property type="evidence" value="ECO:0007669"/>
    <property type="project" value="UniProtKB-SubCell"/>
</dbReference>
<keyword evidence="11" id="KW-0677">Repeat</keyword>
<feature type="domain" description="CUB" evidence="33">
    <location>
        <begin position="1833"/>
        <end position="1954"/>
    </location>
</feature>
<feature type="domain" description="EGF-like" evidence="34">
    <location>
        <begin position="129"/>
        <end position="165"/>
    </location>
</feature>
<evidence type="ECO:0000256" key="2">
    <source>
        <dbReference type="ARBA" id="ARBA00022448"/>
    </source>
</evidence>
<feature type="domain" description="CUB" evidence="33">
    <location>
        <begin position="1251"/>
        <end position="1360"/>
    </location>
</feature>
<evidence type="ECO:0000256" key="19">
    <source>
        <dbReference type="ARBA" id="ARBA00023176"/>
    </source>
</evidence>
<feature type="domain" description="CUB" evidence="33">
    <location>
        <begin position="1719"/>
        <end position="1832"/>
    </location>
</feature>
<dbReference type="FunFam" id="2.10.25.10:FF:000866">
    <property type="entry name" value="Cubilin"/>
    <property type="match status" value="1"/>
</dbReference>
<evidence type="ECO:0000259" key="34">
    <source>
        <dbReference type="PROSITE" id="PS50026"/>
    </source>
</evidence>
<evidence type="ECO:0000256" key="6">
    <source>
        <dbReference type="ARBA" id="ARBA00022553"/>
    </source>
</evidence>
<feature type="domain" description="EGF-like" evidence="34">
    <location>
        <begin position="167"/>
        <end position="208"/>
    </location>
</feature>
<keyword evidence="12" id="KW-0967">Endosome</keyword>
<keyword evidence="9" id="KW-0479">Metal-binding</keyword>
<dbReference type="FunFam" id="2.60.120.290:FF:000003">
    <property type="entry name" value="Neuropilin"/>
    <property type="match status" value="2"/>
</dbReference>
<evidence type="ECO:0000256" key="14">
    <source>
        <dbReference type="ARBA" id="ARBA00022927"/>
    </source>
</evidence>
<feature type="domain" description="CUB" evidence="33">
    <location>
        <begin position="2310"/>
        <end position="2427"/>
    </location>
</feature>
<feature type="domain" description="CUB" evidence="33">
    <location>
        <begin position="2953"/>
        <end position="3065"/>
    </location>
</feature>
<feature type="domain" description="CUB" evidence="33">
    <location>
        <begin position="1479"/>
        <end position="1591"/>
    </location>
</feature>
<feature type="domain" description="CUB" evidence="33">
    <location>
        <begin position="1593"/>
        <end position="1704"/>
    </location>
</feature>
<keyword evidence="35" id="KW-1185">Reference proteome</keyword>
<dbReference type="InterPro" id="IPR049883">
    <property type="entry name" value="NOTCH1_EGF-like"/>
</dbReference>
<evidence type="ECO:0000256" key="13">
    <source>
        <dbReference type="ARBA" id="ARBA00022837"/>
    </source>
</evidence>
<keyword evidence="17 31" id="KW-1015">Disulfide bond</keyword>
<dbReference type="PROSITE" id="PS50026">
    <property type="entry name" value="EGF_3"/>
    <property type="match status" value="6"/>
</dbReference>
<dbReference type="PROSITE" id="PS01187">
    <property type="entry name" value="EGF_CA"/>
    <property type="match status" value="3"/>
</dbReference>
<dbReference type="GO" id="GO:0005905">
    <property type="term" value="C:clathrin-coated pit"/>
    <property type="evidence" value="ECO:0007669"/>
    <property type="project" value="UniProtKB-KW"/>
</dbReference>
<dbReference type="InterPro" id="IPR035914">
    <property type="entry name" value="Sperma_CUB_dom_sf"/>
</dbReference>
<dbReference type="Pfam" id="PF00008">
    <property type="entry name" value="EGF"/>
    <property type="match status" value="3"/>
</dbReference>
<evidence type="ECO:0000256" key="21">
    <source>
        <dbReference type="ARBA" id="ARBA00023221"/>
    </source>
</evidence>
<evidence type="ECO:0000256" key="26">
    <source>
        <dbReference type="ARBA" id="ARBA00037831"/>
    </source>
</evidence>
<keyword evidence="4 31" id="KW-0245">EGF-like domain</keyword>
<evidence type="ECO:0000256" key="20">
    <source>
        <dbReference type="ARBA" id="ARBA00023180"/>
    </source>
</evidence>
<gene>
    <name evidence="36" type="primary">CUBN</name>
</gene>
<dbReference type="FunFam" id="2.10.25.10:FF:000379">
    <property type="entry name" value="Cubilin"/>
    <property type="match status" value="1"/>
</dbReference>
<evidence type="ECO:0000256" key="1">
    <source>
        <dbReference type="ARBA" id="ARBA00004177"/>
    </source>
</evidence>
<keyword evidence="2" id="KW-0813">Transport</keyword>
<dbReference type="SMART" id="SM00179">
    <property type="entry name" value="EGF_CA"/>
    <property type="match status" value="7"/>
</dbReference>
<feature type="disulfide bond" evidence="31">
    <location>
        <begin position="396"/>
        <end position="406"/>
    </location>
</feature>
<evidence type="ECO:0000259" key="33">
    <source>
        <dbReference type="PROSITE" id="PS01180"/>
    </source>
</evidence>
<dbReference type="Pfam" id="PF00431">
    <property type="entry name" value="CUB"/>
    <property type="match status" value="22"/>
</dbReference>
<evidence type="ECO:0000313" key="36">
    <source>
        <dbReference type="RefSeq" id="XP_006734061.1"/>
    </source>
</evidence>
<dbReference type="SUPFAM" id="SSF49854">
    <property type="entry name" value="Spermadhesin, CUB domain"/>
    <property type="match status" value="23"/>
</dbReference>
<feature type="domain" description="CUB" evidence="33">
    <location>
        <begin position="1019"/>
        <end position="1130"/>
    </location>
</feature>
<name>A0A2U3XRG8_LEPWE</name>
<feature type="domain" description="CUB" evidence="33">
    <location>
        <begin position="2545"/>
        <end position="2716"/>
    </location>
</feature>
<evidence type="ECO:0000256" key="30">
    <source>
        <dbReference type="PROSITE-ProRule" id="PRU00059"/>
    </source>
</evidence>
<feature type="disulfide bond" evidence="31">
    <location>
        <begin position="198"/>
        <end position="207"/>
    </location>
</feature>
<comment type="subcellular location">
    <subcellularLocation>
        <location evidence="26">Apical cell membrane</location>
        <topology evidence="26">Peripheral membrane protein</topology>
    </subcellularLocation>
    <subcellularLocation>
        <location evidence="1">Endosome</location>
    </subcellularLocation>
    <subcellularLocation>
        <location evidence="24">Lysosome membrane</location>
        <topology evidence="24">Peripheral membrane protein</topology>
    </subcellularLocation>
    <subcellularLocation>
        <location evidence="27">Membrane</location>
        <location evidence="27">Coated pit</location>
    </subcellularLocation>
</comment>
<dbReference type="GO" id="GO:0015031">
    <property type="term" value="P:protein transport"/>
    <property type="evidence" value="ECO:0007669"/>
    <property type="project" value="UniProtKB-KW"/>
</dbReference>
<evidence type="ECO:0000256" key="28">
    <source>
        <dbReference type="ARBA" id="ARBA00049611"/>
    </source>
</evidence>
<dbReference type="PROSITE" id="PS01180">
    <property type="entry name" value="CUB"/>
    <property type="match status" value="22"/>
</dbReference>
<keyword evidence="19" id="KW-0168">Coated pit</keyword>
<dbReference type="Proteomes" id="UP000245341">
    <property type="component" value="Unplaced"/>
</dbReference>
<keyword evidence="8" id="KW-0165">Cleavage on pair of basic residues</keyword>
<dbReference type="FunFam" id="2.10.25.10:FF:000260">
    <property type="entry name" value="Notch receptor 4"/>
    <property type="match status" value="1"/>
</dbReference>
<dbReference type="PANTHER" id="PTHR24251:SF50">
    <property type="entry name" value="ATTRACTIN-LIKE 1A"/>
    <property type="match status" value="1"/>
</dbReference>
<evidence type="ECO:0000256" key="23">
    <source>
        <dbReference type="ARBA" id="ARBA00023285"/>
    </source>
</evidence>
<evidence type="ECO:0000256" key="16">
    <source>
        <dbReference type="ARBA" id="ARBA00023136"/>
    </source>
</evidence>
<keyword evidence="21" id="KW-0753">Steroid metabolism</keyword>
<evidence type="ECO:0000256" key="32">
    <source>
        <dbReference type="SAM" id="SignalP"/>
    </source>
</evidence>
<feature type="domain" description="CUB" evidence="33">
    <location>
        <begin position="1958"/>
        <end position="2075"/>
    </location>
</feature>
<dbReference type="PANTHER" id="PTHR24251">
    <property type="entry name" value="OVOCHYMASE-RELATED"/>
    <property type="match status" value="1"/>
</dbReference>
<evidence type="ECO:0000256" key="27">
    <source>
        <dbReference type="ARBA" id="ARBA00037878"/>
    </source>
</evidence>
<feature type="domain" description="CUB" evidence="33">
    <location>
        <begin position="906"/>
        <end position="1018"/>
    </location>
</feature>
<dbReference type="Pfam" id="PF07645">
    <property type="entry name" value="EGF_CA"/>
    <property type="match status" value="3"/>
</dbReference>
<dbReference type="InterPro" id="IPR018097">
    <property type="entry name" value="EGF_Ca-bd_CS"/>
</dbReference>
<feature type="disulfide bond" evidence="31">
    <location>
        <begin position="155"/>
        <end position="164"/>
    </location>
</feature>
<feature type="domain" description="CUB" evidence="33">
    <location>
        <begin position="788"/>
        <end position="902"/>
    </location>
</feature>
<dbReference type="GO" id="GO:0005509">
    <property type="term" value="F:calcium ion binding"/>
    <property type="evidence" value="ECO:0007669"/>
    <property type="project" value="InterPro"/>
</dbReference>
<feature type="domain" description="CUB" evidence="33">
    <location>
        <begin position="557"/>
        <end position="668"/>
    </location>
</feature>
<evidence type="ECO:0000256" key="8">
    <source>
        <dbReference type="ARBA" id="ARBA00022685"/>
    </source>
</evidence>
<dbReference type="InterPro" id="IPR000742">
    <property type="entry name" value="EGF"/>
</dbReference>
<dbReference type="CTD" id="8029"/>
<dbReference type="KEGG" id="lww:102750726"/>
<dbReference type="FunFam" id="2.10.25.10:FF:000143">
    <property type="entry name" value="Protein crumbs 1"/>
    <property type="match status" value="1"/>
</dbReference>
<comment type="caution">
    <text evidence="31">Lacks conserved residue(s) required for the propagation of feature annotation.</text>
</comment>
<dbReference type="InterPro" id="IPR001881">
    <property type="entry name" value="EGF-like_Ca-bd_dom"/>
</dbReference>
<evidence type="ECO:0000256" key="9">
    <source>
        <dbReference type="ARBA" id="ARBA00022723"/>
    </source>
</evidence>
<feature type="domain" description="CUB" evidence="33">
    <location>
        <begin position="471"/>
        <end position="556"/>
    </location>
</feature>
<dbReference type="InterPro" id="IPR000152">
    <property type="entry name" value="EGF-type_Asp/Asn_hydroxyl_site"/>
</dbReference>
<feature type="domain" description="CUB" evidence="33">
    <location>
        <begin position="2077"/>
        <end position="2188"/>
    </location>
</feature>
<keyword evidence="14" id="KW-0653">Protein transport</keyword>
<dbReference type="SUPFAM" id="SSF57184">
    <property type="entry name" value="Growth factor receptor domain"/>
    <property type="match status" value="1"/>
</dbReference>
<keyword evidence="22" id="KW-0458">Lysosome</keyword>
<keyword evidence="5" id="KW-0153">Cholesterol metabolism</keyword>
<dbReference type="FunFam" id="2.60.120.290:FF:000045">
    <property type="entry name" value="Cubilin"/>
    <property type="match status" value="1"/>
</dbReference>
<dbReference type="STRING" id="9713.A0A2U3XRG8"/>
<comment type="subunit">
    <text evidence="29">Interacts with AMN. Component of the cubam complex composed of one CUBN trimer and one AMN chain. The cubam complex can dimerize. Interacts with LRP2 in a dual-receptor complex in a calcium-dependent manner. Found in a complex with PID1/PCLI1, LRP1 and CUBNI. Interacts with LRP1 and PID1/PCLI1.</text>
</comment>
<feature type="domain" description="EGF-like" evidence="34">
    <location>
        <begin position="260"/>
        <end position="301"/>
    </location>
</feature>
<dbReference type="FunFam" id="2.10.25.10:FF:000554">
    <property type="entry name" value="Cubilin"/>
    <property type="match status" value="1"/>
</dbReference>
<dbReference type="FunFam" id="2.60.120.290:FF:000013">
    <property type="entry name" value="Membrane frizzled-related protein"/>
    <property type="match status" value="8"/>
</dbReference>
<evidence type="ECO:0000256" key="17">
    <source>
        <dbReference type="ARBA" id="ARBA00023157"/>
    </source>
</evidence>
<feature type="domain" description="CUB" evidence="33">
    <location>
        <begin position="1132"/>
        <end position="1247"/>
    </location>
</feature>
<dbReference type="SMART" id="SM00181">
    <property type="entry name" value="EGF"/>
    <property type="match status" value="8"/>
</dbReference>
<feature type="signal peptide" evidence="32">
    <location>
        <begin position="1"/>
        <end position="20"/>
    </location>
</feature>
<sequence length="3065" mass="335503">MSSSFLWSLVILLTFAESNGGTGELELQRQKRSTELQQPRMAAERGNLVFLAGTAQNIEFRTGSLGKIKLNEEDLGECLHQIQRNKDDIIDLKRSAVGLPQNISSQIHQLNSKLVDMERKFQNLQQTVDRKVCSSNPCQNGGTCLNLHDSFYCICPSQWKGPLCSVDVNECAIYSGTPLGCQNGATCENTAGSYSCLCSPETHGPQCASRYDDCEGGSKELCVHGICEDLVRVQADQPRYSCICDVGWTSPLNGPACVLDIDECSLQHSPCSTLAQCFNTPGSFYCGACPTGWQGNGYSCQDINECEINNGGCSVAPPVTCVNTFGSYHCQACPPGYQGNGRVCTLIDICSVSNGGCHPDASCSSVLGSLPLCTCLPGYTGNGYGPNGCVQLSNICQSRPCLNGQCIETVSGYLCKCESGWAGINCTENINECLSNPCLNGGTCVDGINAFSCECTRFWTGLLCQIPQQVCGGSLSGMSGSFSYMSPDVGYVHDVNCFWVIRTEEGKVRDDQTLLGKVCGNETISNIKSITNSIWIRLKIDASVVRASFRAVYQVACGGELTGEGVIRSPFYPNVYPGERICRWTIHQPQSQVVILNFTAFEIESSTHCDTDYIEIGSSSILGSPENKKYCGTDIPSFITSVYNFLYVIFVKSSSTENRGFMAKFSSADLACGKILTESTGIIQSPGHPNIYPHGINCTWHILVQPGHLIHLIFRVFHLEFHYNCTNDYLEVYDTGSETSLGRYCGKSIPPSLTSSTNSLMLIFVADSDIAYEGFLINYEAIDASAACMEDYTEESGTFTSPNFPDNYPNNLKCIYRITVETSQQIALHFTNFSLEEAIGGHCIGDFVEIRDGGYESSPPLGTYCGSNPPPRIISHSNKLWLQFKSDFLGSGPGFSVYWDGSLTGCGGNLTTPTGVFTSPNYPMPYYHSSECYWRLKSSHGSPFELEFEDFHLENHPNCMSDYLAVYDGPSTSSHLLSQLCGNEKPPLIRSSGDSMFLKFRTDEGQQGGGFLAKYQQTCRNVVIVNRTYGILESIHYPGPYSDNQRCNWTIQASIGNTVNYTFLAFELENHINCSTDYLELHDGPRRIGRYCGTDMPPTGSTTGSKLQVLFYTDGVSHHEKGFQMQWFIHGCGGELSGTMGSFSSPGYPNTYPPNKECLWYITTAPGSSIQLTIHDFDVEYHVRCNFDVLEIYGGPDFHSPRISQLCAQRSSENPMQVSSTGNELAIRFKTDSSVNGRGFNASWQAVPGGCGGIFQAPNGEIHSPNYPSPYRRNTDCSWVIRVERNHRVLLNFTDFDLEPQDSCITAYDGLSATTTRLARVCGRQLLANPITSSGNSLFLRFQSGPSRQSRGFRAHFRQACGSYILTDSFDTISSPLFPAKYPNNQNCSWIIQAQPPFNHITLSFDHFGLESSTTCTQDFIEILDGDYDDAPLRGRYCGTSMPHPITSFSHALTLRFVSDSRANSEGFHATYAASSSACGGTFHMAEGIFNSPGYPEVYPSNVECVWNIVSSPGNRLQLSFITFQLEDSRDCSRDFVEVREGNATGPLVGRYCGNVLPLNYSSIVGHILWIRFVSDGSGSGTGFQATFTKIFGNDNIVGTHGKVASPLWPGRYPHNSNYQWIVNVNASQVIHGRILEIDIEAAPGCYYDKLRIYDGHGVHSRLIGTYCGTQTTTFSSSRNSLTFQFSSDSSVTGKGFLLEWFAVNVSVGPLPTIATGACGGFLRTGDAPVFLFSPGWPESYSNNVDCMWLIQAPDSTVELNILSLDIEAHRTCDYDKLVIRDGDSNLAPQLAVLCGREIPGPIRSTGEYMFIRLTSDFSVTGAGFNASFHKSCGGYLHADRGIITSPQYPETYSPNLNCSWHVLVQSGLTIAVHFEQPFQIPNGDSSCSQGDYLVLKNGPDIYSPPLGLHGGNGHFCGSHPSSTLFTSDNQMFVQFISDASNGGQGFKIKYEAKSLACGGNIYIHDVDSAGYVTSPGHPDNYPQHADCTWLLAAPPGKLIRLQFEDQFNIGETPNCTSNYLELRDGADSNAPVLSKVCGRSLPRSQLSSGDVMYLRFRSDNSPTQVGFKIKYAIAHCGGRVTGQSGVIESGYPTLPYRDNLFCEWHLEGPSGHYLTIHFEDFNLQNSSGCEKDFVEIWENHTSGSLLGRYCGNTIPDSIDTSSNVALVRFVTDGSLTASGFRLQFESSMEECGGDLQGPTGTFTSPNYPNPNPHGRVCEWRITVQEGRRITLTFNNLSLEARPSCSSERVTIFNGIRSNSPQLEKLCSNVNVSDAIRSSGNTMKVVFFTDGSRPYGGFSASYTSSEDAVCGGSLTHFPEGNFTSPGYNGVSNYSRNLNCEWTLSNPNQGNSSMYIQFEDFYLESHQDCQFDVLEFRASNADGPLMWRLCGPSKPTVPLVTPYPQVWIHFVTNEHVEHVGFHAEYSFTDCGGIQLGESGVITSPNYPASYDSLTHCSWLLEAPEGHTITLTFSDFDIEAHATCVWDSVTVRNGGSPGSPIIGQYCGSSNPGTIQSGSNQLVVIFNSDHSVQNGGFYATWNTQTLGCGGNFTNPSGYILSPNYPKQYDNNMNCTYIIEADPLSLVFLTFVSFHLEGPRQGCGGYLTGSNNTFASPDSDSNGRYDKNLNCIWFITAPVNKLIKLTFSTFALEAQSILQRCIYDYVKLYDGDSENANLAGTFCGSTVPAPFISSGNFLTVQFVSDATLEREGFNATYTLVDMPCGGTYNATWTPQSISSPNSSNPEILFSMCTWVLEAPPHQQVKITVWALQLLSQDCDQNYLEFQDSPESHANPGLLVCGRNASATPTFYSSGSTAIVIFKSEVLSGNSRVGFTYQIAGCNRDYNKAFGNLKSPGWPDNYDNNLDCTVILTAPQNHTISLFFHSFGIEDSSECTHDFLEVRNGSDSSSPLLGTYCGTLLPNPIFSQNNELYLRFKSDRATSSHGYEILWTSSPSGCGGTLFGDSGSFTSPSYPGTYPNNTHCEWAITAPAGRPVTISFYFISIDDPGDCVQNYLILYSGPDANSPSSGPYCGADTNIAPFMASSPRVFIKFHAEYAVHPSAFRLTWDS</sequence>
<feature type="chain" id="PRO_5015477332" description="Cubilin" evidence="32">
    <location>
        <begin position="21"/>
        <end position="3065"/>
    </location>
</feature>
<dbReference type="GO" id="GO:0005765">
    <property type="term" value="C:lysosomal membrane"/>
    <property type="evidence" value="ECO:0007669"/>
    <property type="project" value="UniProtKB-SubCell"/>
</dbReference>
<dbReference type="InterPro" id="IPR009030">
    <property type="entry name" value="Growth_fac_rcpt_cys_sf"/>
</dbReference>
<feature type="domain" description="CUB" evidence="33">
    <location>
        <begin position="2837"/>
        <end position="2949"/>
    </location>
</feature>
<feature type="domain" description="EGF-like" evidence="34">
    <location>
        <begin position="429"/>
        <end position="465"/>
    </location>
</feature>
<keyword evidence="3" id="KW-1003">Cell membrane</keyword>
<feature type="domain" description="CUB" evidence="33">
    <location>
        <begin position="672"/>
        <end position="782"/>
    </location>
</feature>
<evidence type="ECO:0000256" key="3">
    <source>
        <dbReference type="ARBA" id="ARBA00022475"/>
    </source>
</evidence>
<evidence type="ECO:0000256" key="31">
    <source>
        <dbReference type="PROSITE-ProRule" id="PRU00076"/>
    </source>
</evidence>
<keyword evidence="15" id="KW-0443">Lipid metabolism</keyword>
<dbReference type="PROSITE" id="PS00010">
    <property type="entry name" value="ASX_HYDROXYL"/>
    <property type="match status" value="3"/>
</dbReference>
<evidence type="ECO:0000256" key="29">
    <source>
        <dbReference type="ARBA" id="ARBA00049703"/>
    </source>
</evidence>
<dbReference type="InterPro" id="IPR024731">
    <property type="entry name" value="NELL2-like_EGF"/>
</dbReference>
<evidence type="ECO:0000256" key="11">
    <source>
        <dbReference type="ARBA" id="ARBA00022737"/>
    </source>
</evidence>
<keyword evidence="20" id="KW-0325">Glycoprotein</keyword>
<dbReference type="Pfam" id="PF12947">
    <property type="entry name" value="EGF_3"/>
    <property type="match status" value="1"/>
</dbReference>
<dbReference type="CDD" id="cd00054">
    <property type="entry name" value="EGF_CA"/>
    <property type="match status" value="6"/>
</dbReference>
<evidence type="ECO:0000256" key="22">
    <source>
        <dbReference type="ARBA" id="ARBA00023228"/>
    </source>
</evidence>
<dbReference type="OrthoDB" id="6022136at2759"/>
<keyword evidence="10 32" id="KW-0732">Signal</keyword>
<feature type="domain" description="CUB" evidence="33">
    <location>
        <begin position="1361"/>
        <end position="1475"/>
    </location>
</feature>
<dbReference type="GO" id="GO:0008203">
    <property type="term" value="P:cholesterol metabolic process"/>
    <property type="evidence" value="ECO:0007669"/>
    <property type="project" value="UniProtKB-KW"/>
</dbReference>
<feature type="disulfide bond" evidence="31">
    <location>
        <begin position="455"/>
        <end position="464"/>
    </location>
</feature>
<protein>
    <recommendedName>
        <fullName evidence="25">Cubilin</fullName>
    </recommendedName>
</protein>
<keyword evidence="6" id="KW-0597">Phosphoprotein</keyword>
<evidence type="ECO:0000256" key="15">
    <source>
        <dbReference type="ARBA" id="ARBA00023098"/>
    </source>
</evidence>
<reference evidence="36" key="1">
    <citation type="submission" date="2025-08" db="UniProtKB">
        <authorList>
            <consortium name="RefSeq"/>
        </authorList>
    </citation>
    <scope>IDENTIFICATION</scope>
    <source>
        <tissue evidence="36">Liver</tissue>
    </source>
</reference>
<organism evidence="35 36">
    <name type="scientific">Leptonychotes weddellii</name>
    <name type="common">Weddell seal</name>
    <name type="synonym">Otaria weddellii</name>
    <dbReference type="NCBI Taxonomy" id="9713"/>
    <lineage>
        <taxon>Eukaryota</taxon>
        <taxon>Metazoa</taxon>
        <taxon>Chordata</taxon>
        <taxon>Craniata</taxon>
        <taxon>Vertebrata</taxon>
        <taxon>Euteleostomi</taxon>
        <taxon>Mammalia</taxon>
        <taxon>Eutheria</taxon>
        <taxon>Laurasiatheria</taxon>
        <taxon>Carnivora</taxon>
        <taxon>Caniformia</taxon>
        <taxon>Pinnipedia</taxon>
        <taxon>Phocidae</taxon>
        <taxon>Monachinae</taxon>
        <taxon>Lobodontini</taxon>
        <taxon>Leptonychotes</taxon>
    </lineage>
</organism>
<dbReference type="CDD" id="cd22201">
    <property type="entry name" value="cubilin_NTD"/>
    <property type="match status" value="1"/>
</dbReference>
<dbReference type="FunFam" id="2.60.120.290:FF:000050">
    <property type="entry name" value="Cubilin"/>
    <property type="match status" value="1"/>
</dbReference>
<feature type="disulfide bond" evidence="31">
    <location>
        <begin position="417"/>
        <end position="426"/>
    </location>
</feature>
<dbReference type="FunFam" id="2.60.120.290:FF:000018">
    <property type="entry name" value="cubilin"/>
    <property type="match status" value="5"/>
</dbReference>
<dbReference type="FunFam" id="2.60.120.290:FF:000005">
    <property type="entry name" value="Procollagen C-endopeptidase enhancer 1"/>
    <property type="match status" value="2"/>
</dbReference>
<proteinExistence type="predicted"/>
<keyword evidence="18" id="KW-1207">Sterol metabolism</keyword>
<dbReference type="SMART" id="SM00042">
    <property type="entry name" value="CUB"/>
    <property type="match status" value="22"/>
</dbReference>
<keyword evidence="7" id="KW-0846">Cobalamin</keyword>
<evidence type="ECO:0000256" key="4">
    <source>
        <dbReference type="ARBA" id="ARBA00022536"/>
    </source>
</evidence>
<dbReference type="InterPro" id="IPR000859">
    <property type="entry name" value="CUB_dom"/>
</dbReference>
<feature type="disulfide bond" evidence="30">
    <location>
        <begin position="1361"/>
        <end position="1388"/>
    </location>
</feature>
<dbReference type="RefSeq" id="XP_006734061.1">
    <property type="nucleotide sequence ID" value="XM_006733998.2"/>
</dbReference>
<evidence type="ECO:0000256" key="24">
    <source>
        <dbReference type="ARBA" id="ARBA00023765"/>
    </source>
</evidence>
<dbReference type="Gene3D" id="2.10.25.10">
    <property type="entry name" value="Laminin"/>
    <property type="match status" value="7"/>
</dbReference>
<evidence type="ECO:0000313" key="35">
    <source>
        <dbReference type="Proteomes" id="UP000245341"/>
    </source>
</evidence>
<evidence type="ECO:0000256" key="10">
    <source>
        <dbReference type="ARBA" id="ARBA00022729"/>
    </source>
</evidence>
<dbReference type="SUPFAM" id="SSF57196">
    <property type="entry name" value="EGF/Laminin"/>
    <property type="match status" value="4"/>
</dbReference>
<dbReference type="GeneID" id="102750726"/>
<evidence type="ECO:0000256" key="5">
    <source>
        <dbReference type="ARBA" id="ARBA00022548"/>
    </source>
</evidence>
<dbReference type="Gene3D" id="2.60.120.290">
    <property type="entry name" value="Spermadhesin, CUB domain"/>
    <property type="match status" value="22"/>
</dbReference>
<keyword evidence="13" id="KW-0106">Calcium</keyword>
<keyword evidence="23" id="KW-0170">Cobalt</keyword>
<evidence type="ECO:0000256" key="7">
    <source>
        <dbReference type="ARBA" id="ARBA00022628"/>
    </source>
</evidence>
<evidence type="ECO:0000256" key="25">
    <source>
        <dbReference type="ARBA" id="ARBA00023878"/>
    </source>
</evidence>
<dbReference type="FunFam" id="2.60.120.290:FF:000053">
    <property type="entry name" value="Cubilin"/>
    <property type="match status" value="1"/>
</dbReference>
<dbReference type="FunFam" id="2.10.25.10:FF:000633">
    <property type="entry name" value="cubilin"/>
    <property type="match status" value="1"/>
</dbReference>
<dbReference type="FunFam" id="2.10.25.10:FF:000429">
    <property type="entry name" value="Cubilin"/>
    <property type="match status" value="1"/>
</dbReference>
<dbReference type="CDD" id="cd00041">
    <property type="entry name" value="CUB"/>
    <property type="match status" value="22"/>
</dbReference>